<dbReference type="PANTHER" id="PTHR22406:SF2">
    <property type="entry name" value="SLAIN MOTIF-CONTAINING PROTEIN 1"/>
    <property type="match status" value="1"/>
</dbReference>
<dbReference type="GO" id="GO:0007020">
    <property type="term" value="P:microtubule nucleation"/>
    <property type="evidence" value="ECO:0007669"/>
    <property type="project" value="TreeGrafter"/>
</dbReference>
<dbReference type="Proteomes" id="UP000324632">
    <property type="component" value="Chromosome 10"/>
</dbReference>
<organism evidence="4 5">
    <name type="scientific">Triplophysa tibetana</name>
    <dbReference type="NCBI Taxonomy" id="1572043"/>
    <lineage>
        <taxon>Eukaryota</taxon>
        <taxon>Metazoa</taxon>
        <taxon>Chordata</taxon>
        <taxon>Craniata</taxon>
        <taxon>Vertebrata</taxon>
        <taxon>Euteleostomi</taxon>
        <taxon>Actinopterygii</taxon>
        <taxon>Neopterygii</taxon>
        <taxon>Teleostei</taxon>
        <taxon>Ostariophysi</taxon>
        <taxon>Cypriniformes</taxon>
        <taxon>Nemacheilidae</taxon>
        <taxon>Triplophysa</taxon>
    </lineage>
</organism>
<evidence type="ECO:0000256" key="1">
    <source>
        <dbReference type="ARBA" id="ARBA00006652"/>
    </source>
</evidence>
<dbReference type="GO" id="GO:0031116">
    <property type="term" value="P:positive regulation of microtubule polymerization"/>
    <property type="evidence" value="ECO:0007669"/>
    <property type="project" value="TreeGrafter"/>
</dbReference>
<keyword evidence="2" id="KW-0175">Coiled coil</keyword>
<feature type="region of interest" description="Disordered" evidence="3">
    <location>
        <begin position="202"/>
        <end position="223"/>
    </location>
</feature>
<sequence>MMADVNGNSKITNAEVEVKKLQELVRKLERQNEQLRTRANAANNCTSSSRQSSSPSPACIIGPDTASYYTGNYCISPLSTLSFGLGRSEERYPYYIRRQLYVSPKAKLFPHFLLSALQWCRHVLDNPRAEVELAKRSLCYKLDQDNVHHQRPLSPQSSIDSELSVSELEEDSISMSYKLQDMTDVEVMARLQEQSLRQEYATSAATATRRSGSLSVHTGARRGMRSEIDLEEGEEYDQLSAPQPRLFRTASMQRSMSHTQNLSNLKECRRSPSTPQHLNSLPHHQLYISSHSSSTTEPQSYRGNTDKLRRSMPNLIRAPSVPSVLSGPNVSALSGNTATSSLLRNSQSFDSHNGLTKIHSAIPSPGQLQQRVQSVGNFSMTTRQHPKATAYVSPTIQSATTMSSSVSLNCIPSSSIPLPSKPSTTSTTSRSSLPRPASFVGTSSALRSKIAQPGRSLLTPPKSVAALSTLRDGSWSNGCY</sequence>
<dbReference type="InterPro" id="IPR026179">
    <property type="entry name" value="Slain"/>
</dbReference>
<feature type="compositionally biased region" description="Low complexity" evidence="3">
    <location>
        <begin position="47"/>
        <end position="57"/>
    </location>
</feature>
<dbReference type="GO" id="GO:0035371">
    <property type="term" value="C:microtubule plus-end"/>
    <property type="evidence" value="ECO:0007669"/>
    <property type="project" value="TreeGrafter"/>
</dbReference>
<comment type="similarity">
    <text evidence="1">Belongs to the SLAIN motif-containing family.</text>
</comment>
<dbReference type="PANTHER" id="PTHR22406">
    <property type="entry name" value="NASCENT POLYPEPTIDE-ASSOCIATED COMPLEX SUBUNIT ALPHA, MUSCLE-SPECIFIC FORM"/>
    <property type="match status" value="1"/>
</dbReference>
<dbReference type="Pfam" id="PF15301">
    <property type="entry name" value="SLAIN"/>
    <property type="match status" value="2"/>
</dbReference>
<name>A0A5A9P2B1_9TELE</name>
<accession>A0A5A9P2B1</accession>
<protein>
    <submittedName>
        <fullName evidence="4">SLAIN motif-containing protein 1</fullName>
    </submittedName>
</protein>
<reference evidence="4 5" key="1">
    <citation type="journal article" date="2019" name="Mol. Ecol. Resour.">
        <title>Chromosome-level genome assembly of Triplophysa tibetana, a fish adapted to the harsh high-altitude environment of the Tibetan Plateau.</title>
        <authorList>
            <person name="Yang X."/>
            <person name="Liu H."/>
            <person name="Ma Z."/>
            <person name="Zou Y."/>
            <person name="Zou M."/>
            <person name="Mao Y."/>
            <person name="Li X."/>
            <person name="Wang H."/>
            <person name="Chen T."/>
            <person name="Wang W."/>
            <person name="Yang R."/>
        </authorList>
    </citation>
    <scope>NUCLEOTIDE SEQUENCE [LARGE SCALE GENOMIC DNA]</scope>
    <source>
        <strain evidence="4">TTIB1903HZAU</strain>
        <tissue evidence="4">Muscle</tissue>
    </source>
</reference>
<evidence type="ECO:0000256" key="3">
    <source>
        <dbReference type="SAM" id="MobiDB-lite"/>
    </source>
</evidence>
<feature type="compositionally biased region" description="Low complexity" evidence="3">
    <location>
        <begin position="414"/>
        <end position="436"/>
    </location>
</feature>
<proteinExistence type="inferred from homology"/>
<keyword evidence="5" id="KW-1185">Reference proteome</keyword>
<dbReference type="AlphaFoldDB" id="A0A5A9P2B1"/>
<evidence type="ECO:0000313" key="5">
    <source>
        <dbReference type="Proteomes" id="UP000324632"/>
    </source>
</evidence>
<feature type="region of interest" description="Disordered" evidence="3">
    <location>
        <begin position="36"/>
        <end position="58"/>
    </location>
</feature>
<dbReference type="EMBL" id="SOYY01000010">
    <property type="protein sequence ID" value="KAA0715942.1"/>
    <property type="molecule type" value="Genomic_DNA"/>
</dbReference>
<evidence type="ECO:0000256" key="2">
    <source>
        <dbReference type="ARBA" id="ARBA00023054"/>
    </source>
</evidence>
<dbReference type="GO" id="GO:0031122">
    <property type="term" value="P:cytoplasmic microtubule organization"/>
    <property type="evidence" value="ECO:0007669"/>
    <property type="project" value="TreeGrafter"/>
</dbReference>
<comment type="caution">
    <text evidence="4">The sequence shown here is derived from an EMBL/GenBank/DDBJ whole genome shotgun (WGS) entry which is preliminary data.</text>
</comment>
<feature type="compositionally biased region" description="Low complexity" evidence="3">
    <location>
        <begin position="202"/>
        <end position="211"/>
    </location>
</feature>
<gene>
    <name evidence="4" type="ORF">E1301_Tti023098</name>
</gene>
<feature type="region of interest" description="Disordered" evidence="3">
    <location>
        <begin position="414"/>
        <end position="440"/>
    </location>
</feature>
<feature type="region of interest" description="Disordered" evidence="3">
    <location>
        <begin position="256"/>
        <end position="280"/>
    </location>
</feature>
<evidence type="ECO:0000313" key="4">
    <source>
        <dbReference type="EMBL" id="KAA0715942.1"/>
    </source>
</evidence>